<dbReference type="EC" id="4.2.1.33" evidence="10"/>
<evidence type="ECO:0000313" key="13">
    <source>
        <dbReference type="EMBL" id="QOZ64644.1"/>
    </source>
</evidence>
<accession>A0A410VIB7</accession>
<evidence type="ECO:0000256" key="8">
    <source>
        <dbReference type="ARBA" id="ARBA00023239"/>
    </source>
</evidence>
<dbReference type="HAMAP" id="MF_01031">
    <property type="entry name" value="LeuD_type1"/>
    <property type="match status" value="1"/>
</dbReference>
<evidence type="ECO:0000256" key="6">
    <source>
        <dbReference type="ARBA" id="ARBA00022430"/>
    </source>
</evidence>
<dbReference type="SUPFAM" id="SSF52016">
    <property type="entry name" value="LeuD/IlvD-like"/>
    <property type="match status" value="1"/>
</dbReference>
<reference evidence="12" key="3">
    <citation type="submission" date="2022-12" db="EMBL/GenBank/DDBJ databases">
        <authorList>
            <person name="Sun Q."/>
            <person name="Zhou Y."/>
        </authorList>
    </citation>
    <scope>NUCLEOTIDE SEQUENCE</scope>
    <source>
        <strain evidence="12">CGMCC 1.15034</strain>
    </source>
</reference>
<dbReference type="OrthoDB" id="9777465at2"/>
<keyword evidence="7 10" id="KW-0028">Amino-acid biosynthesis</keyword>
<evidence type="ECO:0000256" key="2">
    <source>
        <dbReference type="ARBA" id="ARBA00002695"/>
    </source>
</evidence>
<dbReference type="AlphaFoldDB" id="A0A410VIB7"/>
<dbReference type="GO" id="GO:0009316">
    <property type="term" value="C:3-isopropylmalate dehydratase complex"/>
    <property type="evidence" value="ECO:0007669"/>
    <property type="project" value="InterPro"/>
</dbReference>
<evidence type="ECO:0000313" key="14">
    <source>
        <dbReference type="Proteomes" id="UP000593880"/>
    </source>
</evidence>
<comment type="function">
    <text evidence="2 10">Catalyzes the isomerization between 2-isopropylmalate and 3-isopropylmalate, via the formation of 2-isopropylmaleate.</text>
</comment>
<gene>
    <name evidence="10 12" type="primary">leuD</name>
    <name evidence="12" type="ORF">GCM10010987_36220</name>
    <name evidence="13" type="ORF">XH86_39060</name>
</gene>
<protein>
    <recommendedName>
        <fullName evidence="10">3-isopropylmalate dehydratase small subunit</fullName>
        <ecNumber evidence="10">4.2.1.33</ecNumber>
    </recommendedName>
    <alternativeName>
        <fullName evidence="10">Alpha-IPM isomerase</fullName>
        <shortName evidence="10">IPMI</shortName>
    </alternativeName>
    <alternativeName>
        <fullName evidence="10">Isopropylmalate isomerase</fullName>
    </alternativeName>
</protein>
<dbReference type="InterPro" id="IPR015928">
    <property type="entry name" value="Aconitase/3IPM_dehydase_swvl"/>
</dbReference>
<evidence type="ECO:0000256" key="3">
    <source>
        <dbReference type="ARBA" id="ARBA00004729"/>
    </source>
</evidence>
<comment type="catalytic activity">
    <reaction evidence="1 10">
        <text>(2R,3S)-3-isopropylmalate = (2S)-2-isopropylmalate</text>
        <dbReference type="Rhea" id="RHEA:32287"/>
        <dbReference type="ChEBI" id="CHEBI:1178"/>
        <dbReference type="ChEBI" id="CHEBI:35121"/>
        <dbReference type="EC" id="4.2.1.33"/>
    </reaction>
</comment>
<reference evidence="13 14" key="2">
    <citation type="submission" date="2018-06" db="EMBL/GenBank/DDBJ databases">
        <title>Comparative genomics of rhizobia nodulating Arachis hypogaea in China.</title>
        <authorList>
            <person name="Li Y."/>
        </authorList>
    </citation>
    <scope>NUCLEOTIDE SEQUENCE [LARGE SCALE GENOMIC DNA]</scope>
    <source>
        <strain evidence="13 14">CCBAU 51658</strain>
        <plasmid evidence="13 14">unnamed</plasmid>
    </source>
</reference>
<dbReference type="PANTHER" id="PTHR43345">
    <property type="entry name" value="3-ISOPROPYLMALATE DEHYDRATASE SMALL SUBUNIT 2-RELATED-RELATED"/>
    <property type="match status" value="1"/>
</dbReference>
<feature type="domain" description="Aconitase A/isopropylmalate dehydratase small subunit swivel" evidence="11">
    <location>
        <begin position="2"/>
        <end position="121"/>
    </location>
</feature>
<keyword evidence="6 10" id="KW-0432">Leucine biosynthesis</keyword>
<evidence type="ECO:0000256" key="10">
    <source>
        <dbReference type="HAMAP-Rule" id="MF_01031"/>
    </source>
</evidence>
<keyword evidence="13" id="KW-0614">Plasmid</keyword>
<dbReference type="PANTHER" id="PTHR43345:SF5">
    <property type="entry name" value="3-ISOPROPYLMALATE DEHYDRATASE SMALL SUBUNIT"/>
    <property type="match status" value="1"/>
</dbReference>
<dbReference type="CDD" id="cd01577">
    <property type="entry name" value="IPMI_Swivel"/>
    <property type="match status" value="1"/>
</dbReference>
<evidence type="ECO:0000313" key="12">
    <source>
        <dbReference type="EMBL" id="GGI25807.1"/>
    </source>
</evidence>
<evidence type="ECO:0000256" key="5">
    <source>
        <dbReference type="ARBA" id="ARBA00011271"/>
    </source>
</evidence>
<geneLocation type="plasmid" evidence="13 14">
    <name>unnamed</name>
</geneLocation>
<name>A0A410VIB7_9BRAD</name>
<keyword evidence="8 10" id="KW-0456">Lyase</keyword>
<sequence>MMPFDQVSGVAAPMMSPNIDTDVIMPKMFLKGVDRSGLGEGAFNLLRFSAGKPNPEFILNQDGYRNACFLVVGPNFGCGSSREHAVWGLQQLGIRALIGTSFAGIFNDNCGNNGLLTISLEPDLVAEIANAVAHRERNDVFVDLAAQTIRFDRGRRPIKFDIEPTRKEAFLTGRDFVASTLVLADDIRAFEARHAAENPWIF</sequence>
<dbReference type="NCBIfam" id="TIGR00171">
    <property type="entry name" value="leuD"/>
    <property type="match status" value="1"/>
</dbReference>
<dbReference type="Proteomes" id="UP000625079">
    <property type="component" value="Unassembled WGS sequence"/>
</dbReference>
<keyword evidence="14" id="KW-1185">Reference proteome</keyword>
<evidence type="ECO:0000256" key="7">
    <source>
        <dbReference type="ARBA" id="ARBA00022605"/>
    </source>
</evidence>
<dbReference type="Gene3D" id="3.20.19.10">
    <property type="entry name" value="Aconitase, domain 4"/>
    <property type="match status" value="1"/>
</dbReference>
<dbReference type="InterPro" id="IPR000573">
    <property type="entry name" value="AconitaseA/IPMdHydase_ssu_swvl"/>
</dbReference>
<dbReference type="Pfam" id="PF00694">
    <property type="entry name" value="Aconitase_C"/>
    <property type="match status" value="1"/>
</dbReference>
<organism evidence="12 15">
    <name type="scientific">Bradyrhizobium guangdongense</name>
    <dbReference type="NCBI Taxonomy" id="1325090"/>
    <lineage>
        <taxon>Bacteria</taxon>
        <taxon>Pseudomonadati</taxon>
        <taxon>Pseudomonadota</taxon>
        <taxon>Alphaproteobacteria</taxon>
        <taxon>Hyphomicrobiales</taxon>
        <taxon>Nitrobacteraceae</taxon>
        <taxon>Bradyrhizobium</taxon>
    </lineage>
</organism>
<dbReference type="NCBIfam" id="NF002458">
    <property type="entry name" value="PRK01641.1"/>
    <property type="match status" value="1"/>
</dbReference>
<dbReference type="GO" id="GO:0003861">
    <property type="term" value="F:3-isopropylmalate dehydratase activity"/>
    <property type="evidence" value="ECO:0007669"/>
    <property type="project" value="UniProtKB-UniRule"/>
</dbReference>
<evidence type="ECO:0000256" key="1">
    <source>
        <dbReference type="ARBA" id="ARBA00000491"/>
    </source>
</evidence>
<dbReference type="InterPro" id="IPR004431">
    <property type="entry name" value="3-IsopropMal_deHydase_ssu"/>
</dbReference>
<comment type="similarity">
    <text evidence="4 10">Belongs to the LeuD family. LeuD type 1 subfamily.</text>
</comment>
<comment type="subunit">
    <text evidence="5 10">Heterodimer of LeuC and LeuD.</text>
</comment>
<reference evidence="12" key="1">
    <citation type="journal article" date="2014" name="Int. J. Syst. Evol. Microbiol.">
        <title>Complete genome sequence of Corynebacterium casei LMG S-19264T (=DSM 44701T), isolated from a smear-ripened cheese.</title>
        <authorList>
            <consortium name="US DOE Joint Genome Institute (JGI-PGF)"/>
            <person name="Walter F."/>
            <person name="Albersmeier A."/>
            <person name="Kalinowski J."/>
            <person name="Ruckert C."/>
        </authorList>
    </citation>
    <scope>NUCLEOTIDE SEQUENCE</scope>
    <source>
        <strain evidence="12">CGMCC 1.15034</strain>
    </source>
</reference>
<keyword evidence="9 10" id="KW-0100">Branched-chain amino acid biosynthesis</keyword>
<dbReference type="GO" id="GO:0009098">
    <property type="term" value="P:L-leucine biosynthetic process"/>
    <property type="evidence" value="ECO:0007669"/>
    <property type="project" value="UniProtKB-UniRule"/>
</dbReference>
<dbReference type="RefSeq" id="WP_128930036.1">
    <property type="nucleotide sequence ID" value="NZ_BMHC01000007.1"/>
</dbReference>
<dbReference type="InterPro" id="IPR033940">
    <property type="entry name" value="IPMI_Swivel"/>
</dbReference>
<proteinExistence type="inferred from homology"/>
<dbReference type="EMBL" id="CP030058">
    <property type="protein sequence ID" value="QOZ64644.1"/>
    <property type="molecule type" value="Genomic_DNA"/>
</dbReference>
<comment type="pathway">
    <text evidence="3 10">Amino-acid biosynthesis; L-leucine biosynthesis; L-leucine from 3-methyl-2-oxobutanoate: step 2/4.</text>
</comment>
<dbReference type="Proteomes" id="UP000593880">
    <property type="component" value="Plasmid unnamed"/>
</dbReference>
<dbReference type="InterPro" id="IPR050075">
    <property type="entry name" value="LeuD"/>
</dbReference>
<evidence type="ECO:0000256" key="9">
    <source>
        <dbReference type="ARBA" id="ARBA00023304"/>
    </source>
</evidence>
<evidence type="ECO:0000259" key="11">
    <source>
        <dbReference type="Pfam" id="PF00694"/>
    </source>
</evidence>
<evidence type="ECO:0000256" key="4">
    <source>
        <dbReference type="ARBA" id="ARBA00009845"/>
    </source>
</evidence>
<evidence type="ECO:0000313" key="15">
    <source>
        <dbReference type="Proteomes" id="UP000625079"/>
    </source>
</evidence>
<dbReference type="EMBL" id="BMHC01000007">
    <property type="protein sequence ID" value="GGI25807.1"/>
    <property type="molecule type" value="Genomic_DNA"/>
</dbReference>